<dbReference type="EMBL" id="JAPUFD010000015">
    <property type="protein sequence ID" value="MDI1491709.1"/>
    <property type="molecule type" value="Genomic_DNA"/>
</dbReference>
<protein>
    <submittedName>
        <fullName evidence="1">Uncharacterized protein</fullName>
    </submittedName>
</protein>
<gene>
    <name evidence="1" type="ORF">OHK93_002919</name>
</gene>
<dbReference type="AlphaFoldDB" id="A0AA43QU33"/>
<organism evidence="1 2">
    <name type="scientific">Ramalina farinacea</name>
    <dbReference type="NCBI Taxonomy" id="258253"/>
    <lineage>
        <taxon>Eukaryota</taxon>
        <taxon>Fungi</taxon>
        <taxon>Dikarya</taxon>
        <taxon>Ascomycota</taxon>
        <taxon>Pezizomycotina</taxon>
        <taxon>Lecanoromycetes</taxon>
        <taxon>OSLEUM clade</taxon>
        <taxon>Lecanoromycetidae</taxon>
        <taxon>Lecanorales</taxon>
        <taxon>Lecanorineae</taxon>
        <taxon>Ramalinaceae</taxon>
        <taxon>Ramalina</taxon>
    </lineage>
</organism>
<proteinExistence type="predicted"/>
<sequence>MLCETATYINAIDLLVYLAFRPAAGLQESLFHRTPGAVYNQVFIRICGATDIESLRRDRAQDGLYKALEYMAVLHSFYAMTQETLDSQGQRIAFVQFFSAYSTSPTPGANTLTVTKRGNTTELDNDSCNEPSAVADLQGENNTTVADTWQPSTNSSIIDTLLESPTSIELPANDTNSASNDDWFIWQDPNFPTLQMRCRFLPGPGLSWSVAYLPFARSIWQGDLSYEQGLDNPAMSVDLYNPRAHIHFRVGGYPTGIEINPGFTNHIALLSLGRIPRILFEKKTWRGIQVQVISEGETVGVVVMISDRAPTLQNTAGSSVDVA</sequence>
<dbReference type="Proteomes" id="UP001161017">
    <property type="component" value="Unassembled WGS sequence"/>
</dbReference>
<accession>A0AA43QU33</accession>
<reference evidence="1" key="1">
    <citation type="journal article" date="2023" name="Genome Biol. Evol.">
        <title>First Whole Genome Sequence and Flow Cytometry Genome Size Data for the Lichen-Forming Fungus Ramalina farinacea (Ascomycota).</title>
        <authorList>
            <person name="Llewellyn T."/>
            <person name="Mian S."/>
            <person name="Hill R."/>
            <person name="Leitch I.J."/>
            <person name="Gaya E."/>
        </authorList>
    </citation>
    <scope>NUCLEOTIDE SEQUENCE</scope>
    <source>
        <strain evidence="1">LIQ254RAFAR</strain>
    </source>
</reference>
<name>A0AA43QU33_9LECA</name>
<evidence type="ECO:0000313" key="1">
    <source>
        <dbReference type="EMBL" id="MDI1491709.1"/>
    </source>
</evidence>
<comment type="caution">
    <text evidence="1">The sequence shown here is derived from an EMBL/GenBank/DDBJ whole genome shotgun (WGS) entry which is preliminary data.</text>
</comment>
<keyword evidence="2" id="KW-1185">Reference proteome</keyword>
<evidence type="ECO:0000313" key="2">
    <source>
        <dbReference type="Proteomes" id="UP001161017"/>
    </source>
</evidence>